<keyword evidence="1" id="KW-1133">Transmembrane helix</keyword>
<dbReference type="Proteomes" id="UP000466535">
    <property type="component" value="Unassembled WGS sequence"/>
</dbReference>
<feature type="transmembrane region" description="Helical" evidence="1">
    <location>
        <begin position="27"/>
        <end position="54"/>
    </location>
</feature>
<evidence type="ECO:0000256" key="1">
    <source>
        <dbReference type="SAM" id="Phobius"/>
    </source>
</evidence>
<dbReference type="RefSeq" id="WP_159762235.1">
    <property type="nucleotide sequence ID" value="NZ_WUUT01000001.1"/>
</dbReference>
<proteinExistence type="predicted"/>
<comment type="caution">
    <text evidence="2">The sequence shown here is derived from an EMBL/GenBank/DDBJ whole genome shotgun (WGS) entry which is preliminary data.</text>
</comment>
<feature type="transmembrane region" description="Helical" evidence="1">
    <location>
        <begin position="143"/>
        <end position="168"/>
    </location>
</feature>
<feature type="transmembrane region" description="Helical" evidence="1">
    <location>
        <begin position="224"/>
        <end position="243"/>
    </location>
</feature>
<dbReference type="OrthoDB" id="163788at2157"/>
<dbReference type="InterPro" id="IPR046157">
    <property type="entry name" value="DUF6159"/>
</dbReference>
<dbReference type="Pfam" id="PF19656">
    <property type="entry name" value="DUF6159"/>
    <property type="match status" value="1"/>
</dbReference>
<feature type="transmembrane region" description="Helical" evidence="1">
    <location>
        <begin position="66"/>
        <end position="90"/>
    </location>
</feature>
<organism evidence="2 3">
    <name type="scientific">Halovenus carboxidivorans</name>
    <dbReference type="NCBI Taxonomy" id="2692199"/>
    <lineage>
        <taxon>Archaea</taxon>
        <taxon>Methanobacteriati</taxon>
        <taxon>Methanobacteriota</taxon>
        <taxon>Stenosarchaea group</taxon>
        <taxon>Halobacteria</taxon>
        <taxon>Halobacteriales</taxon>
        <taxon>Haloarculaceae</taxon>
        <taxon>Halovenus</taxon>
    </lineage>
</organism>
<protein>
    <submittedName>
        <fullName evidence="2">Uncharacterized protein</fullName>
    </submittedName>
</protein>
<dbReference type="AlphaFoldDB" id="A0A6B0T461"/>
<feature type="transmembrane region" description="Helical" evidence="1">
    <location>
        <begin position="200"/>
        <end position="218"/>
    </location>
</feature>
<feature type="transmembrane region" description="Helical" evidence="1">
    <location>
        <begin position="119"/>
        <end position="137"/>
    </location>
</feature>
<name>A0A6B0T461_9EURY</name>
<reference evidence="2 3" key="1">
    <citation type="submission" date="2019-12" db="EMBL/GenBank/DDBJ databases">
        <title>Isolation and characterization of three novel carbon monoxide-oxidizing members of Halobacteria from salione crusts and soils.</title>
        <authorList>
            <person name="Myers M.R."/>
            <person name="King G.M."/>
        </authorList>
    </citation>
    <scope>NUCLEOTIDE SEQUENCE [LARGE SCALE GENOMIC DNA]</scope>
    <source>
        <strain evidence="2 3">WSH3</strain>
    </source>
</reference>
<dbReference type="EMBL" id="WUUT01000001">
    <property type="protein sequence ID" value="MXR50072.1"/>
    <property type="molecule type" value="Genomic_DNA"/>
</dbReference>
<keyword evidence="1" id="KW-0472">Membrane</keyword>
<gene>
    <name evidence="2" type="ORF">GRX03_00410</name>
</gene>
<keyword evidence="1" id="KW-0812">Transmembrane</keyword>
<sequence>MGFVQTLKTGLLTMRRSFGVLRAHPKLLVFPLLSAVSPVVFFVGGVVGLSVFAVVSGVGEEILNGYWWLGTVAVGYFVAAVLSTFFNAALVHETARVLRGEQPSIRSGFAASWRIKSKIVVWGVISSVFGVVIEILESSDSRIAWFVSTILQASWVVLTFFVVPVMVFTDTGIGGMFEESADTFYDVWGESLTASFGIDLLSALAVVATIVGLVAVAAAGLPAVAFGAVVLLALGLVFALLVVRAAAHAVSKTALYEYAQTGTMPSVLAEIDIQALASGESESGRDTAAAGS</sequence>
<accession>A0A6B0T461</accession>
<evidence type="ECO:0000313" key="2">
    <source>
        <dbReference type="EMBL" id="MXR50072.1"/>
    </source>
</evidence>
<keyword evidence="3" id="KW-1185">Reference proteome</keyword>
<evidence type="ECO:0000313" key="3">
    <source>
        <dbReference type="Proteomes" id="UP000466535"/>
    </source>
</evidence>